<evidence type="ECO:0000313" key="2">
    <source>
        <dbReference type="EMBL" id="GAA0138725.1"/>
    </source>
</evidence>
<evidence type="ECO:0000256" key="1">
    <source>
        <dbReference type="SAM" id="MobiDB-lite"/>
    </source>
</evidence>
<reference evidence="2 3" key="1">
    <citation type="submission" date="2024-01" db="EMBL/GenBank/DDBJ databases">
        <title>The complete chloroplast genome sequence of Lithospermum erythrorhizon: insights into the phylogenetic relationship among Boraginaceae species and the maternal lineages of purple gromwells.</title>
        <authorList>
            <person name="Okada T."/>
            <person name="Watanabe K."/>
        </authorList>
    </citation>
    <scope>NUCLEOTIDE SEQUENCE [LARGE SCALE GENOMIC DNA]</scope>
</reference>
<evidence type="ECO:0008006" key="4">
    <source>
        <dbReference type="Google" id="ProtNLM"/>
    </source>
</evidence>
<feature type="region of interest" description="Disordered" evidence="1">
    <location>
        <begin position="270"/>
        <end position="321"/>
    </location>
</feature>
<protein>
    <recommendedName>
        <fullName evidence="4">AT hook motif-containing protein</fullName>
    </recommendedName>
</protein>
<dbReference type="Proteomes" id="UP001454036">
    <property type="component" value="Unassembled WGS sequence"/>
</dbReference>
<dbReference type="PANTHER" id="PTHR34682">
    <property type="entry name" value="AT HOOK MOTIF-CONTAINING PROTEIN"/>
    <property type="match status" value="1"/>
</dbReference>
<dbReference type="EMBL" id="BAABME010000033">
    <property type="protein sequence ID" value="GAA0138725.1"/>
    <property type="molecule type" value="Genomic_DNA"/>
</dbReference>
<gene>
    <name evidence="2" type="ORF">LIER_00416</name>
</gene>
<dbReference type="AlphaFoldDB" id="A0AAV3NKX9"/>
<comment type="caution">
    <text evidence="2">The sequence shown here is derived from an EMBL/GenBank/DDBJ whole genome shotgun (WGS) entry which is preliminary data.</text>
</comment>
<sequence length="377" mass="40093">MNQAIQNYPSSAVLGLPSKRRRGRPKKDHSANRLAITRVPPGFGRPKEKLPQCGHPTNVPNDRIVGQTVTAVVDAAFDAGYLLSVRIGNSIFRGVVFKPGHIAPVTVENDVAPHVQAIRRNDIHVPANNGLGNSTVQNGSPSINQWLGREHRTTGTTTTTKGKYASPSAPSVFPVGARGTLVPVVLQPASMSNDFTATPQLTPSSSGDLGVDGVYTVEPLAMFPSVSSYRTPVGQNQALPSQTHVNQQGAQAGALNGNVTSVGATMTNEEEVKQLQSPLSLAQDDPAKEPQDLPPPSEIHDCNLNESNMSHGHASQHVHPSLPEQSITVSQPLGRYPTGRMTDLLLALQENMMDNQAIHAEPPSSTSTADHDEESGD</sequence>
<dbReference type="PANTHER" id="PTHR34682:SF1">
    <property type="entry name" value="PROTEIN METABOLIC NETWORK MODULATOR 1"/>
    <property type="match status" value="1"/>
</dbReference>
<proteinExistence type="predicted"/>
<keyword evidence="3" id="KW-1185">Reference proteome</keyword>
<feature type="compositionally biased region" description="Polar residues" evidence="1">
    <location>
        <begin position="1"/>
        <end position="10"/>
    </location>
</feature>
<evidence type="ECO:0000313" key="3">
    <source>
        <dbReference type="Proteomes" id="UP001454036"/>
    </source>
</evidence>
<name>A0AAV3NKX9_LITER</name>
<feature type="region of interest" description="Disordered" evidence="1">
    <location>
        <begin position="352"/>
        <end position="377"/>
    </location>
</feature>
<feature type="compositionally biased region" description="Basic residues" evidence="1">
    <location>
        <begin position="18"/>
        <end position="27"/>
    </location>
</feature>
<feature type="region of interest" description="Disordered" evidence="1">
    <location>
        <begin position="1"/>
        <end position="32"/>
    </location>
</feature>
<dbReference type="InterPro" id="IPR045881">
    <property type="entry name" value="MNM1-like"/>
</dbReference>
<organism evidence="2 3">
    <name type="scientific">Lithospermum erythrorhizon</name>
    <name type="common">Purple gromwell</name>
    <name type="synonym">Lithospermum officinale var. erythrorhizon</name>
    <dbReference type="NCBI Taxonomy" id="34254"/>
    <lineage>
        <taxon>Eukaryota</taxon>
        <taxon>Viridiplantae</taxon>
        <taxon>Streptophyta</taxon>
        <taxon>Embryophyta</taxon>
        <taxon>Tracheophyta</taxon>
        <taxon>Spermatophyta</taxon>
        <taxon>Magnoliopsida</taxon>
        <taxon>eudicotyledons</taxon>
        <taxon>Gunneridae</taxon>
        <taxon>Pentapetalae</taxon>
        <taxon>asterids</taxon>
        <taxon>lamiids</taxon>
        <taxon>Boraginales</taxon>
        <taxon>Boraginaceae</taxon>
        <taxon>Boraginoideae</taxon>
        <taxon>Lithospermeae</taxon>
        <taxon>Lithospermum</taxon>
    </lineage>
</organism>
<feature type="region of interest" description="Disordered" evidence="1">
    <location>
        <begin position="40"/>
        <end position="59"/>
    </location>
</feature>
<accession>A0AAV3NKX9</accession>